<dbReference type="Proteomes" id="UP001231189">
    <property type="component" value="Unassembled WGS sequence"/>
</dbReference>
<evidence type="ECO:0000313" key="3">
    <source>
        <dbReference type="Proteomes" id="UP001231189"/>
    </source>
</evidence>
<evidence type="ECO:0000259" key="1">
    <source>
        <dbReference type="PROSITE" id="PS50181"/>
    </source>
</evidence>
<dbReference type="InterPro" id="IPR036047">
    <property type="entry name" value="F-box-like_dom_sf"/>
</dbReference>
<comment type="caution">
    <text evidence="2">The sequence shown here is derived from an EMBL/GenBank/DDBJ whole genome shotgun (WGS) entry which is preliminary data.</text>
</comment>
<dbReference type="Gene3D" id="1.20.1280.50">
    <property type="match status" value="1"/>
</dbReference>
<dbReference type="InterPro" id="IPR053197">
    <property type="entry name" value="F-box_SCFL_complex_component"/>
</dbReference>
<protein>
    <recommendedName>
        <fullName evidence="1">F-box domain-containing protein</fullName>
    </recommendedName>
</protein>
<dbReference type="InterPro" id="IPR053781">
    <property type="entry name" value="F-box_AtFBL13-like"/>
</dbReference>
<dbReference type="InterPro" id="IPR001810">
    <property type="entry name" value="F-box_dom"/>
</dbReference>
<gene>
    <name evidence="2" type="ORF">QYE76_009123</name>
</gene>
<dbReference type="PROSITE" id="PS50181">
    <property type="entry name" value="FBOX"/>
    <property type="match status" value="1"/>
</dbReference>
<dbReference type="PANTHER" id="PTHR34223">
    <property type="entry name" value="OS11G0201299 PROTEIN"/>
    <property type="match status" value="1"/>
</dbReference>
<sequence>MRVHLDLNALPDDSGEDANDVKFDVAVAGAGEVGSQIDLNVELRLAIGFFTGEPSRQAVSLPLPLPPAGVNEEQPAIESRTCRGARNKIDGMPKKKAAASIAVDRISQLPDELLHQVLASLPVDEAVQTSVLARRWRHLWKRMPVLRLVHPRRFASAADYDKFVNHVIALRGDAPLLNCEIESHLTRDDYAGEPDEPDPNPYFDSWIQYALSCKVQVLRVVGDHVGGETQLALPFTSQHLVKLDVQHFFVDPDVLDFSSCPVLEDLKMQEAGFWVRKMSFPSLKRLCISECNFPTDYRVCISAPRLVSLQLLDCQGKTPLLEGMPLLETASIDLSTGCNDKCGGCADQTCEGCRGYPVGGYQSVLLNSLSNAVNLELRDQPKVYIYKRDLESYPTFGRLKTLLLDMWCRAIDLHALVRILQHSPALEKLTLQLRSDERFLCAARGERKHVKIEESFACVHLKEVSIECEERLRVKDKVNQIVKILNRSGVLSEHISFKKIPRPKAYCIRAVSPSFFDPNWSGED</sequence>
<reference evidence="2" key="1">
    <citation type="submission" date="2023-07" db="EMBL/GenBank/DDBJ databases">
        <title>A chromosome-level genome assembly of Lolium multiflorum.</title>
        <authorList>
            <person name="Chen Y."/>
            <person name="Copetti D."/>
            <person name="Kolliker R."/>
            <person name="Studer B."/>
        </authorList>
    </citation>
    <scope>NUCLEOTIDE SEQUENCE</scope>
    <source>
        <strain evidence="2">02402/16</strain>
        <tissue evidence="2">Leaf</tissue>
    </source>
</reference>
<proteinExistence type="predicted"/>
<organism evidence="2 3">
    <name type="scientific">Lolium multiflorum</name>
    <name type="common">Italian ryegrass</name>
    <name type="synonym">Lolium perenne subsp. multiflorum</name>
    <dbReference type="NCBI Taxonomy" id="4521"/>
    <lineage>
        <taxon>Eukaryota</taxon>
        <taxon>Viridiplantae</taxon>
        <taxon>Streptophyta</taxon>
        <taxon>Embryophyta</taxon>
        <taxon>Tracheophyta</taxon>
        <taxon>Spermatophyta</taxon>
        <taxon>Magnoliopsida</taxon>
        <taxon>Liliopsida</taxon>
        <taxon>Poales</taxon>
        <taxon>Poaceae</taxon>
        <taxon>BOP clade</taxon>
        <taxon>Pooideae</taxon>
        <taxon>Poodae</taxon>
        <taxon>Poeae</taxon>
        <taxon>Poeae Chloroplast Group 2 (Poeae type)</taxon>
        <taxon>Loliodinae</taxon>
        <taxon>Loliinae</taxon>
        <taxon>Lolium</taxon>
    </lineage>
</organism>
<dbReference type="SUPFAM" id="SSF52047">
    <property type="entry name" value="RNI-like"/>
    <property type="match status" value="1"/>
</dbReference>
<dbReference type="PANTHER" id="PTHR34223:SF11">
    <property type="entry name" value="F-BOX DOMAIN-CONTAINING PROTEIN"/>
    <property type="match status" value="1"/>
</dbReference>
<name>A0AAD8TSK2_LOLMU</name>
<dbReference type="Gene3D" id="3.80.10.10">
    <property type="entry name" value="Ribonuclease Inhibitor"/>
    <property type="match status" value="1"/>
</dbReference>
<dbReference type="CDD" id="cd22160">
    <property type="entry name" value="F-box_AtFBL13-like"/>
    <property type="match status" value="1"/>
</dbReference>
<evidence type="ECO:0000313" key="2">
    <source>
        <dbReference type="EMBL" id="KAK1692426.1"/>
    </source>
</evidence>
<keyword evidence="3" id="KW-1185">Reference proteome</keyword>
<dbReference type="Pfam" id="PF00646">
    <property type="entry name" value="F-box"/>
    <property type="match status" value="1"/>
</dbReference>
<accession>A0AAD8TSK2</accession>
<dbReference type="InterPro" id="IPR032675">
    <property type="entry name" value="LRR_dom_sf"/>
</dbReference>
<dbReference type="SUPFAM" id="SSF81383">
    <property type="entry name" value="F-box domain"/>
    <property type="match status" value="1"/>
</dbReference>
<feature type="domain" description="F-box" evidence="1">
    <location>
        <begin position="103"/>
        <end position="149"/>
    </location>
</feature>
<dbReference type="AlphaFoldDB" id="A0AAD8TSK2"/>
<dbReference type="EMBL" id="JAUUTY010000001">
    <property type="protein sequence ID" value="KAK1692426.1"/>
    <property type="molecule type" value="Genomic_DNA"/>
</dbReference>